<feature type="compositionally biased region" description="Basic and acidic residues" evidence="1">
    <location>
        <begin position="148"/>
        <end position="159"/>
    </location>
</feature>
<reference evidence="3 4" key="1">
    <citation type="submission" date="2019-01" db="EMBL/GenBank/DDBJ databases">
        <title>Ktedonosporobacter rubrisoli SCAWS-G2.</title>
        <authorList>
            <person name="Huang Y."/>
            <person name="Yan B."/>
        </authorList>
    </citation>
    <scope>NUCLEOTIDE SEQUENCE [LARGE SCALE GENOMIC DNA]</scope>
    <source>
        <strain evidence="3 4">SCAWS-G2</strain>
    </source>
</reference>
<gene>
    <name evidence="3" type="ORF">EPA93_12855</name>
</gene>
<protein>
    <recommendedName>
        <fullName evidence="5">DUF3592 domain-containing protein</fullName>
    </recommendedName>
</protein>
<evidence type="ECO:0000256" key="2">
    <source>
        <dbReference type="SAM" id="Phobius"/>
    </source>
</evidence>
<name>A0A4P6JQ05_KTERU</name>
<proteinExistence type="predicted"/>
<feature type="compositionally biased region" description="Basic residues" evidence="1">
    <location>
        <begin position="160"/>
        <end position="183"/>
    </location>
</feature>
<evidence type="ECO:0000256" key="1">
    <source>
        <dbReference type="SAM" id="MobiDB-lite"/>
    </source>
</evidence>
<keyword evidence="2" id="KW-0812">Transmembrane</keyword>
<keyword evidence="4" id="KW-1185">Reference proteome</keyword>
<keyword evidence="2" id="KW-0472">Membrane</keyword>
<evidence type="ECO:0000313" key="3">
    <source>
        <dbReference type="EMBL" id="QBD76846.1"/>
    </source>
</evidence>
<dbReference type="EMBL" id="CP035758">
    <property type="protein sequence ID" value="QBD76846.1"/>
    <property type="molecule type" value="Genomic_DNA"/>
</dbReference>
<accession>A0A4P6JQ05</accession>
<dbReference type="RefSeq" id="WP_129887910.1">
    <property type="nucleotide sequence ID" value="NZ_CP035758.1"/>
</dbReference>
<dbReference type="Proteomes" id="UP000290365">
    <property type="component" value="Chromosome"/>
</dbReference>
<organism evidence="3 4">
    <name type="scientific">Ktedonosporobacter rubrisoli</name>
    <dbReference type="NCBI Taxonomy" id="2509675"/>
    <lineage>
        <taxon>Bacteria</taxon>
        <taxon>Bacillati</taxon>
        <taxon>Chloroflexota</taxon>
        <taxon>Ktedonobacteria</taxon>
        <taxon>Ktedonobacterales</taxon>
        <taxon>Ktedonosporobacteraceae</taxon>
        <taxon>Ktedonosporobacter</taxon>
    </lineage>
</organism>
<feature type="transmembrane region" description="Helical" evidence="2">
    <location>
        <begin position="119"/>
        <end position="139"/>
    </location>
</feature>
<dbReference type="AlphaFoldDB" id="A0A4P6JQ05"/>
<evidence type="ECO:0000313" key="4">
    <source>
        <dbReference type="Proteomes" id="UP000290365"/>
    </source>
</evidence>
<dbReference type="KEGG" id="kbs:EPA93_12855"/>
<sequence>MFLLAPFLVFFLATGYDIFDYDIFLKQSSTRVTTGKIVEVIEYKMSDGGEDDEGVEVKNCFVIYQFSIPDGRMSRNAMNPHWCPFYYNTGDTAPIAFSIKNPKDVRIIPRGGIFWGWFLYYWPGVVFILVMEIIGVIYIKIKDKIEKKGNGESQGEAKDVRRKKKRYMFHQKPFKGRKRRKKY</sequence>
<evidence type="ECO:0008006" key="5">
    <source>
        <dbReference type="Google" id="ProtNLM"/>
    </source>
</evidence>
<feature type="region of interest" description="Disordered" evidence="1">
    <location>
        <begin position="148"/>
        <end position="183"/>
    </location>
</feature>
<keyword evidence="2" id="KW-1133">Transmembrane helix</keyword>